<dbReference type="PANTHER" id="PTHR37315:SF1">
    <property type="entry name" value="UPF0311 PROTEIN BLR7842"/>
    <property type="match status" value="1"/>
</dbReference>
<proteinExistence type="inferred from homology"/>
<name>A0A7H1RWS2_9BACL</name>
<dbReference type="Pfam" id="PF11578">
    <property type="entry name" value="DUF3237"/>
    <property type="match status" value="1"/>
</dbReference>
<dbReference type="InterPro" id="IPR020915">
    <property type="entry name" value="UPF0311"/>
</dbReference>
<evidence type="ECO:0000256" key="1">
    <source>
        <dbReference type="HAMAP-Rule" id="MF_00775"/>
    </source>
</evidence>
<dbReference type="RefSeq" id="WP_020754752.1">
    <property type="nucleotide sequence ID" value="NZ_CP061470.1"/>
</dbReference>
<dbReference type="PANTHER" id="PTHR37315">
    <property type="entry name" value="UPF0311 PROTEIN BLR7842"/>
    <property type="match status" value="1"/>
</dbReference>
<sequence length="166" mass="18829">MLCRDGEGQFHRKKGTTIRLEHIFTVYIEVGKPIEIGDVGYGHRRVIPILGGSFEGPLMRGKVLPGGADYQLIRRDGVAELLAHYVIETDDGVPIYVVNKGYRHGSKEIIDKIFRGEDVPRDSYYFKTTPIFEVKSGRYDFLNKMVFVGEGIRKPTEVEITFYQAG</sequence>
<evidence type="ECO:0000313" key="2">
    <source>
        <dbReference type="EMBL" id="QNU18711.1"/>
    </source>
</evidence>
<comment type="similarity">
    <text evidence="1">Belongs to the UPF0311 family.</text>
</comment>
<organism evidence="2 3">
    <name type="scientific">Geobacillus zalihae</name>
    <dbReference type="NCBI Taxonomy" id="213419"/>
    <lineage>
        <taxon>Bacteria</taxon>
        <taxon>Bacillati</taxon>
        <taxon>Bacillota</taxon>
        <taxon>Bacilli</taxon>
        <taxon>Bacillales</taxon>
        <taxon>Anoxybacillaceae</taxon>
        <taxon>Geobacillus</taxon>
    </lineage>
</organism>
<reference evidence="2 3" key="1">
    <citation type="submission" date="2020-09" db="EMBL/GenBank/DDBJ databases">
        <title>Complete Geobacillus genomes through the use of hybrid genome assembly.</title>
        <authorList>
            <person name="Vera D.L."/>
            <person name="Venkateswaran K."/>
            <person name="Singh N.K."/>
            <person name="Landry K."/>
        </authorList>
    </citation>
    <scope>NUCLEOTIDE SEQUENCE [LARGE SCALE GENOMIC DNA]</scope>
    <source>
        <strain evidence="2 3">SURF-189</strain>
    </source>
</reference>
<dbReference type="AlphaFoldDB" id="A0A7H1RWS2"/>
<dbReference type="Proteomes" id="UP000516388">
    <property type="component" value="Chromosome"/>
</dbReference>
<dbReference type="HAMAP" id="MF_00775">
    <property type="entry name" value="UPF0311"/>
    <property type="match status" value="1"/>
</dbReference>
<accession>A0A7H1RWS2</accession>
<evidence type="ECO:0000313" key="3">
    <source>
        <dbReference type="Proteomes" id="UP000516388"/>
    </source>
</evidence>
<protein>
    <recommendedName>
        <fullName evidence="1">UPF0311 protein IC807_03285</fullName>
    </recommendedName>
</protein>
<dbReference type="Gene3D" id="2.40.160.20">
    <property type="match status" value="1"/>
</dbReference>
<gene>
    <name evidence="2" type="ORF">IC807_03285</name>
</gene>
<dbReference type="EMBL" id="CP061470">
    <property type="protein sequence ID" value="QNU18711.1"/>
    <property type="molecule type" value="Genomic_DNA"/>
</dbReference>
<keyword evidence="3" id="KW-1185">Reference proteome</keyword>
<dbReference type="KEGG" id="gza:IC807_03285"/>